<dbReference type="Gene3D" id="3.40.50.2300">
    <property type="match status" value="1"/>
</dbReference>
<dbReference type="GO" id="GO:0000160">
    <property type="term" value="P:phosphorelay signal transduction system"/>
    <property type="evidence" value="ECO:0007669"/>
    <property type="project" value="InterPro"/>
</dbReference>
<dbReference type="InterPro" id="IPR001789">
    <property type="entry name" value="Sig_transdc_resp-reg_receiver"/>
</dbReference>
<dbReference type="InterPro" id="IPR036388">
    <property type="entry name" value="WH-like_DNA-bd_sf"/>
</dbReference>
<evidence type="ECO:0000259" key="4">
    <source>
        <dbReference type="PROSITE" id="PS50110"/>
    </source>
</evidence>
<comment type="function">
    <text evidence="2">May play the central regulatory role in sporulation. It may be an element of the effector pathway responsible for the activation of sporulation genes in response to nutritional stress. Spo0A may act in concert with spo0H (a sigma factor) to control the expression of some genes that are critical to the sporulation process.</text>
</comment>
<dbReference type="RefSeq" id="WP_117441637.1">
    <property type="nucleotide sequence ID" value="NZ_QVEV01000001.1"/>
</dbReference>
<dbReference type="EMBL" id="QVEV01000001">
    <property type="protein sequence ID" value="RGC19163.1"/>
    <property type="molecule type" value="Genomic_DNA"/>
</dbReference>
<evidence type="ECO:0000259" key="5">
    <source>
        <dbReference type="PROSITE" id="PS50921"/>
    </source>
</evidence>
<dbReference type="Proteomes" id="UP000260025">
    <property type="component" value="Unassembled WGS sequence"/>
</dbReference>
<dbReference type="Pfam" id="PF03861">
    <property type="entry name" value="ANTAR"/>
    <property type="match status" value="1"/>
</dbReference>
<dbReference type="InterPro" id="IPR005561">
    <property type="entry name" value="ANTAR"/>
</dbReference>
<dbReference type="GO" id="GO:0003723">
    <property type="term" value="F:RNA binding"/>
    <property type="evidence" value="ECO:0007669"/>
    <property type="project" value="InterPro"/>
</dbReference>
<evidence type="ECO:0000313" key="7">
    <source>
        <dbReference type="Proteomes" id="UP000260025"/>
    </source>
</evidence>
<feature type="domain" description="ANTAR" evidence="5">
    <location>
        <begin position="123"/>
        <end position="184"/>
    </location>
</feature>
<gene>
    <name evidence="6" type="ORF">DXA38_01350</name>
</gene>
<organism evidence="6 7">
    <name type="scientific">Clostridium innocuum</name>
    <dbReference type="NCBI Taxonomy" id="1522"/>
    <lineage>
        <taxon>Bacteria</taxon>
        <taxon>Bacillati</taxon>
        <taxon>Bacillota</taxon>
        <taxon>Clostridia</taxon>
        <taxon>Eubacteriales</taxon>
        <taxon>Clostridiaceae</taxon>
        <taxon>Clostridium</taxon>
    </lineage>
</organism>
<dbReference type="SMART" id="SM01012">
    <property type="entry name" value="ANTAR"/>
    <property type="match status" value="1"/>
</dbReference>
<dbReference type="InterPro" id="IPR008327">
    <property type="entry name" value="Sig_transdc_resp-reg_antiterm"/>
</dbReference>
<comment type="caution">
    <text evidence="3">Lacks conserved residue(s) required for the propagation of feature annotation.</text>
</comment>
<dbReference type="PIRSF" id="PIRSF036382">
    <property type="entry name" value="RR_antiterm"/>
    <property type="match status" value="1"/>
</dbReference>
<proteinExistence type="predicted"/>
<reference evidence="6 7" key="1">
    <citation type="submission" date="2018-08" db="EMBL/GenBank/DDBJ databases">
        <title>A genome reference for cultivated species of the human gut microbiota.</title>
        <authorList>
            <person name="Zou Y."/>
            <person name="Xue W."/>
            <person name="Luo G."/>
        </authorList>
    </citation>
    <scope>NUCLEOTIDE SEQUENCE [LARGE SCALE GENOMIC DNA]</scope>
    <source>
        <strain evidence="6 7">OF01-2LB</strain>
    </source>
</reference>
<dbReference type="PROSITE" id="PS50921">
    <property type="entry name" value="ANTAR"/>
    <property type="match status" value="1"/>
</dbReference>
<sequence length="190" mass="21768">MLNVLLVSASEKTTEFLKEYLNMEDGMNITACKTASRARRTALETAFDMIIINYPLPDETDYALPQDLAEKSDASLMLMVSSEVFDIITDRMEKAGVFVFSKPVNKTVLLSVLRFAVLTQKRLRGLRTKNRSLQDKLGEIKIIDRAKCLLMEQEQLSEAQAHRYLEKRAMDSQMSRLQVAEQLLKKYKQP</sequence>
<evidence type="ECO:0000256" key="3">
    <source>
        <dbReference type="PROSITE-ProRule" id="PRU00169"/>
    </source>
</evidence>
<dbReference type="SUPFAM" id="SSF52172">
    <property type="entry name" value="CheY-like"/>
    <property type="match status" value="1"/>
</dbReference>
<feature type="domain" description="Response regulatory" evidence="4">
    <location>
        <begin position="3"/>
        <end position="117"/>
    </location>
</feature>
<comment type="caution">
    <text evidence="6">The sequence shown here is derived from an EMBL/GenBank/DDBJ whole genome shotgun (WGS) entry which is preliminary data.</text>
</comment>
<name>A0A3E2W5K1_CLOIN</name>
<dbReference type="AlphaFoldDB" id="A0A3E2W5K1"/>
<accession>A0A3E2W5K1</accession>
<evidence type="ECO:0000256" key="2">
    <source>
        <dbReference type="ARBA" id="ARBA00024867"/>
    </source>
</evidence>
<dbReference type="InterPro" id="IPR011006">
    <property type="entry name" value="CheY-like_superfamily"/>
</dbReference>
<evidence type="ECO:0000313" key="6">
    <source>
        <dbReference type="EMBL" id="RGC19163.1"/>
    </source>
</evidence>
<dbReference type="OrthoDB" id="9808843at2"/>
<dbReference type="PROSITE" id="PS50110">
    <property type="entry name" value="RESPONSE_REGULATORY"/>
    <property type="match status" value="1"/>
</dbReference>
<evidence type="ECO:0000256" key="1">
    <source>
        <dbReference type="ARBA" id="ARBA00018672"/>
    </source>
</evidence>
<protein>
    <recommendedName>
        <fullName evidence="1">Stage 0 sporulation protein A homolog</fullName>
    </recommendedName>
</protein>
<dbReference type="Gene3D" id="1.10.10.10">
    <property type="entry name" value="Winged helix-like DNA-binding domain superfamily/Winged helix DNA-binding domain"/>
    <property type="match status" value="1"/>
</dbReference>